<sequence>MNLRELSIAIFAFADLHCYELVSKSNLHSNGGSLLALLQLSLSEQLTVEFKLAKFAVIANLGQRYGILDHGYS</sequence>
<accession>A0A5C6AJ96</accession>
<dbReference type="AlphaFoldDB" id="A0A5C6AJ96"/>
<comment type="caution">
    <text evidence="1">The sequence shown here is derived from an EMBL/GenBank/DDBJ whole genome shotgun (WGS) entry which is preliminary data.</text>
</comment>
<evidence type="ECO:0000313" key="1">
    <source>
        <dbReference type="EMBL" id="TWT99318.1"/>
    </source>
</evidence>
<evidence type="ECO:0000313" key="2">
    <source>
        <dbReference type="Proteomes" id="UP000317421"/>
    </source>
</evidence>
<gene>
    <name evidence="1" type="ORF">Pla108_02530</name>
</gene>
<reference evidence="1 2" key="1">
    <citation type="submission" date="2019-02" db="EMBL/GenBank/DDBJ databases">
        <title>Deep-cultivation of Planctomycetes and their phenomic and genomic characterization uncovers novel biology.</title>
        <authorList>
            <person name="Wiegand S."/>
            <person name="Jogler M."/>
            <person name="Boedeker C."/>
            <person name="Pinto D."/>
            <person name="Vollmers J."/>
            <person name="Rivas-Marin E."/>
            <person name="Kohn T."/>
            <person name="Peeters S.H."/>
            <person name="Heuer A."/>
            <person name="Rast P."/>
            <person name="Oberbeckmann S."/>
            <person name="Bunk B."/>
            <person name="Jeske O."/>
            <person name="Meyerdierks A."/>
            <person name="Storesund J.E."/>
            <person name="Kallscheuer N."/>
            <person name="Luecker S."/>
            <person name="Lage O.M."/>
            <person name="Pohl T."/>
            <person name="Merkel B.J."/>
            <person name="Hornburger P."/>
            <person name="Mueller R.-W."/>
            <person name="Bruemmer F."/>
            <person name="Labrenz M."/>
            <person name="Spormann A.M."/>
            <person name="Op Den Camp H."/>
            <person name="Overmann J."/>
            <person name="Amann R."/>
            <person name="Jetten M.S.M."/>
            <person name="Mascher T."/>
            <person name="Medema M.H."/>
            <person name="Devos D.P."/>
            <person name="Kaster A.-K."/>
            <person name="Ovreas L."/>
            <person name="Rohde M."/>
            <person name="Galperin M.Y."/>
            <person name="Jogler C."/>
        </authorList>
    </citation>
    <scope>NUCLEOTIDE SEQUENCE [LARGE SCALE GENOMIC DNA]</scope>
    <source>
        <strain evidence="1 2">Pla108</strain>
    </source>
</reference>
<protein>
    <submittedName>
        <fullName evidence="1">Uncharacterized protein</fullName>
    </submittedName>
</protein>
<keyword evidence="2" id="KW-1185">Reference proteome</keyword>
<organism evidence="1 2">
    <name type="scientific">Botrimarina colliarenosi</name>
    <dbReference type="NCBI Taxonomy" id="2528001"/>
    <lineage>
        <taxon>Bacteria</taxon>
        <taxon>Pseudomonadati</taxon>
        <taxon>Planctomycetota</taxon>
        <taxon>Planctomycetia</taxon>
        <taxon>Pirellulales</taxon>
        <taxon>Lacipirellulaceae</taxon>
        <taxon>Botrimarina</taxon>
    </lineage>
</organism>
<name>A0A5C6AJ96_9BACT</name>
<proteinExistence type="predicted"/>
<dbReference type="EMBL" id="SJPR01000001">
    <property type="protein sequence ID" value="TWT99318.1"/>
    <property type="molecule type" value="Genomic_DNA"/>
</dbReference>
<dbReference type="Proteomes" id="UP000317421">
    <property type="component" value="Unassembled WGS sequence"/>
</dbReference>